<comment type="caution">
    <text evidence="4">The sequence shown here is derived from an EMBL/GenBank/DDBJ whole genome shotgun (WGS) entry which is preliminary data.</text>
</comment>
<dbReference type="AlphaFoldDB" id="A0A9D1CTY0"/>
<dbReference type="Gene3D" id="2.60.40.790">
    <property type="match status" value="1"/>
</dbReference>
<dbReference type="PANTHER" id="PTHR11527">
    <property type="entry name" value="HEAT-SHOCK PROTEIN 20 FAMILY MEMBER"/>
    <property type="match status" value="1"/>
</dbReference>
<reference evidence="4" key="2">
    <citation type="journal article" date="2021" name="PeerJ">
        <title>Extensive microbial diversity within the chicken gut microbiome revealed by metagenomics and culture.</title>
        <authorList>
            <person name="Gilroy R."/>
            <person name="Ravi A."/>
            <person name="Getino M."/>
            <person name="Pursley I."/>
            <person name="Horton D.L."/>
            <person name="Alikhan N.F."/>
            <person name="Baker D."/>
            <person name="Gharbi K."/>
            <person name="Hall N."/>
            <person name="Watson M."/>
            <person name="Adriaenssens E.M."/>
            <person name="Foster-Nyarko E."/>
            <person name="Jarju S."/>
            <person name="Secka A."/>
            <person name="Antonio M."/>
            <person name="Oren A."/>
            <person name="Chaudhuri R.R."/>
            <person name="La Ragione R."/>
            <person name="Hildebrand F."/>
            <person name="Pallen M.J."/>
        </authorList>
    </citation>
    <scope>NUCLEOTIDE SEQUENCE</scope>
    <source>
        <strain evidence="4">ChiBcolR7-354</strain>
    </source>
</reference>
<dbReference type="SUPFAM" id="SSF49764">
    <property type="entry name" value="HSP20-like chaperones"/>
    <property type="match status" value="1"/>
</dbReference>
<evidence type="ECO:0000313" key="5">
    <source>
        <dbReference type="Proteomes" id="UP000824262"/>
    </source>
</evidence>
<dbReference type="PROSITE" id="PS01031">
    <property type="entry name" value="SHSP"/>
    <property type="match status" value="1"/>
</dbReference>
<gene>
    <name evidence="4" type="ORF">IAB77_06410</name>
</gene>
<comment type="similarity">
    <text evidence="1 2">Belongs to the small heat shock protein (HSP20) family.</text>
</comment>
<dbReference type="Pfam" id="PF00011">
    <property type="entry name" value="HSP20"/>
    <property type="match status" value="1"/>
</dbReference>
<dbReference type="InterPro" id="IPR008978">
    <property type="entry name" value="HSP20-like_chaperone"/>
</dbReference>
<dbReference type="Proteomes" id="UP000824262">
    <property type="component" value="Unassembled WGS sequence"/>
</dbReference>
<dbReference type="InterPro" id="IPR031107">
    <property type="entry name" value="Small_HSP"/>
</dbReference>
<evidence type="ECO:0000256" key="1">
    <source>
        <dbReference type="PROSITE-ProRule" id="PRU00285"/>
    </source>
</evidence>
<feature type="domain" description="SHSP" evidence="3">
    <location>
        <begin position="26"/>
        <end position="137"/>
    </location>
</feature>
<accession>A0A9D1CTY0</accession>
<sequence length="137" mass="15658">MFELTPYSTRRSIMDPFNFFSDFFGTNNAPMELRTDITDKGDAFVLEADLPGFKKDDIKIDLENDRLTIKAERRSEHEDNRNGCVRRERSFGSFERSFDVSGIDTANIKAGYTDGVLTLTLPKRPELVPDNRSIAIE</sequence>
<proteinExistence type="inferred from homology"/>
<dbReference type="CDD" id="cd06471">
    <property type="entry name" value="ACD_LpsHSP_like"/>
    <property type="match status" value="1"/>
</dbReference>
<name>A0A9D1CTY0_9FIRM</name>
<evidence type="ECO:0000313" key="4">
    <source>
        <dbReference type="EMBL" id="HIQ78875.1"/>
    </source>
</evidence>
<evidence type="ECO:0000259" key="3">
    <source>
        <dbReference type="PROSITE" id="PS01031"/>
    </source>
</evidence>
<organism evidence="4 5">
    <name type="scientific">Candidatus Scatomorpha intestinavium</name>
    <dbReference type="NCBI Taxonomy" id="2840922"/>
    <lineage>
        <taxon>Bacteria</taxon>
        <taxon>Bacillati</taxon>
        <taxon>Bacillota</taxon>
        <taxon>Clostridia</taxon>
        <taxon>Eubacteriales</taxon>
        <taxon>Candidatus Scatomorpha</taxon>
    </lineage>
</organism>
<dbReference type="EMBL" id="DVGA01000064">
    <property type="protein sequence ID" value="HIQ78875.1"/>
    <property type="molecule type" value="Genomic_DNA"/>
</dbReference>
<dbReference type="InterPro" id="IPR002068">
    <property type="entry name" value="A-crystallin/Hsp20_dom"/>
</dbReference>
<reference evidence="4" key="1">
    <citation type="submission" date="2020-10" db="EMBL/GenBank/DDBJ databases">
        <authorList>
            <person name="Gilroy R."/>
        </authorList>
    </citation>
    <scope>NUCLEOTIDE SEQUENCE</scope>
    <source>
        <strain evidence="4">ChiBcolR7-354</strain>
    </source>
</reference>
<evidence type="ECO:0000256" key="2">
    <source>
        <dbReference type="RuleBase" id="RU003616"/>
    </source>
</evidence>
<protein>
    <submittedName>
        <fullName evidence="4">Hsp20/alpha crystallin family protein</fullName>
    </submittedName>
</protein>